<proteinExistence type="predicted"/>
<organism evidence="1 2">
    <name type="scientific">Legionella lytica</name>
    <dbReference type="NCBI Taxonomy" id="96232"/>
    <lineage>
        <taxon>Bacteria</taxon>
        <taxon>Pseudomonadati</taxon>
        <taxon>Pseudomonadota</taxon>
        <taxon>Gammaproteobacteria</taxon>
        <taxon>Legionellales</taxon>
        <taxon>Legionellaceae</taxon>
        <taxon>Legionella</taxon>
    </lineage>
</organism>
<keyword evidence="2" id="KW-1185">Reference proteome</keyword>
<evidence type="ECO:0000313" key="1">
    <source>
        <dbReference type="EMBL" id="USQ15344.1"/>
    </source>
</evidence>
<reference evidence="1" key="1">
    <citation type="submission" date="2021-03" db="EMBL/GenBank/DDBJ databases">
        <title>Legionella lytica PCM 2298.</title>
        <authorList>
            <person name="Koper P."/>
        </authorList>
    </citation>
    <scope>NUCLEOTIDE SEQUENCE</scope>
    <source>
        <strain evidence="1">PCM 2298</strain>
        <plasmid evidence="1">pLlyPCM2298_1</plasmid>
    </source>
</reference>
<geneLocation type="plasmid" evidence="1 2">
    <name>pLlyPCM2298_1</name>
</geneLocation>
<protein>
    <submittedName>
        <fullName evidence="1">Uncharacterized protein</fullName>
    </submittedName>
</protein>
<dbReference type="Proteomes" id="UP001057474">
    <property type="component" value="Plasmid pLlyPCM2298_1"/>
</dbReference>
<evidence type="ECO:0000313" key="2">
    <source>
        <dbReference type="Proteomes" id="UP001057474"/>
    </source>
</evidence>
<name>A0ABY4YE21_9GAMM</name>
<dbReference type="EMBL" id="CP071528">
    <property type="protein sequence ID" value="USQ15344.1"/>
    <property type="molecule type" value="Genomic_DNA"/>
</dbReference>
<keyword evidence="1" id="KW-0614">Plasmid</keyword>
<gene>
    <name evidence="1" type="ORF">J2N86_15395</name>
</gene>
<sequence>MLLTYVKNSKLTLLINTFDEQALAPGVNPPISNRDYLEALLQVIQQGEIDHPLFDHPDIEIYLAYLYLCRQYLEKELEEAKDQPFIAGFLTKIRQKKYESILSITKQDFLQQYMYLLAKRSYDKVEAINLTRPEHKMLFDAYIKHIQYGYPNIEPDHIKTRLQANLGLGSIFIAIEETQQPFKDELLETLLLPSDDTTICSPITLADHNGKTHYLVPPIHLLEWIARMCNPQHQIQMEPCFGLISPQTLYLDFHSKNKRLISLPSKFVSKNLETAHELSCTPFSIAAHDGQYHFIALALLSTNEFRFIMDFLIPKLNSAITEFPNMKESIEELNDLPGDSSTNGCVSSPDYVLTFLYQRLIEDPLLFYFGLIKLTPEFKARASEINQQFGIDIQQLTQQFSDYEPYHLRFEHCHPYHALDVYHALEELKFKKLLNKFNTNLLFHYSAQASHLSAILVSFQNYPNLYGDKSLLTLLAKGLKNARNDNEELLIRSIARHFISASEQGIQLNLQLMSHVIRQKKNISLTNLIILNQQAESLVCYSNIPLLSELLNCPLITTPLIKRVLSKKYCIAELIQQQVHTLEQWEREVHDPFDLQALPFQAMRINCTQNLTILSLFLNASEKKPLIQNTIENLYRMLSEEPEIAGANGEKLHDYIKAHQQLLSSDFLITIAYLLHLAHMPLSKSSLEFIFNEQSDAVLRSTSNYRLIYELTIIIKALKLLQPSTVKREIELSPQFLERLLAIPYAQLQNVNRICKQLTENEVGALFIDTRINQLVLCIYQGTALTPEQLQEFTTKSSKNDKLNKLYKQYPEILGPLLGLADEVIEPEDIAKKRFFSPMAETAGINSRPCSI</sequence>
<dbReference type="RefSeq" id="WP_252582583.1">
    <property type="nucleotide sequence ID" value="NZ_CP071528.1"/>
</dbReference>
<accession>A0ABY4YE21</accession>